<dbReference type="CDD" id="cd07750">
    <property type="entry name" value="PolyPPase_VTC_like"/>
    <property type="match status" value="1"/>
</dbReference>
<dbReference type="RefSeq" id="WP_015414494.1">
    <property type="nucleotide sequence ID" value="NC_020409.1"/>
</dbReference>
<gene>
    <name evidence="2" type="ordered locus">BN4_11209</name>
</gene>
<dbReference type="InterPro" id="IPR018966">
    <property type="entry name" value="VTC_domain"/>
</dbReference>
<dbReference type="Pfam" id="PF09359">
    <property type="entry name" value="VTC"/>
    <property type="match status" value="2"/>
</dbReference>
<protein>
    <recommendedName>
        <fullName evidence="1">VTC domain-containing protein</fullName>
    </recommendedName>
</protein>
<feature type="domain" description="VTC" evidence="1">
    <location>
        <begin position="134"/>
        <end position="222"/>
    </location>
</feature>
<accession>M1WJT3</accession>
<reference evidence="2 3" key="1">
    <citation type="journal article" date="2013" name="PLoS ONE">
        <title>The first genomic and proteomic characterization of a deep-sea sulfate reducer: insights into the piezophilic lifestyle of Desulfovibrio piezophilus.</title>
        <authorList>
            <person name="Pradel N."/>
            <person name="Ji B."/>
            <person name="Gimenez G."/>
            <person name="Talla E."/>
            <person name="Lenoble P."/>
            <person name="Garel M."/>
            <person name="Tamburini C."/>
            <person name="Fourquet P."/>
            <person name="Lebrun R."/>
            <person name="Bertin P."/>
            <person name="Denis Y."/>
            <person name="Pophillat M."/>
            <person name="Barbe V."/>
            <person name="Ollivier B."/>
            <person name="Dolla A."/>
        </authorList>
    </citation>
    <scope>NUCLEOTIDE SEQUENCE [LARGE SCALE GENOMIC DNA]</scope>
    <source>
        <strain evidence="3">DSM 10523 / SB164P1</strain>
    </source>
</reference>
<dbReference type="OrthoDB" id="541850at2"/>
<dbReference type="EMBL" id="FO203427">
    <property type="protein sequence ID" value="CCH48446.1"/>
    <property type="molecule type" value="Genomic_DNA"/>
</dbReference>
<evidence type="ECO:0000259" key="1">
    <source>
        <dbReference type="Pfam" id="PF09359"/>
    </source>
</evidence>
<name>M1WJT3_PSEP2</name>
<evidence type="ECO:0000313" key="3">
    <source>
        <dbReference type="Proteomes" id="UP000011724"/>
    </source>
</evidence>
<dbReference type="InterPro" id="IPR042267">
    <property type="entry name" value="VTC_sf"/>
</dbReference>
<sequence length="224" mass="25810">MIDATDGTSSYRYERKFTIPLPAVRNLASILRTSRFGFREIYSTRYVNNIYYDTPLFKFYGENMEGLSERKKIRIRWYGASELPSACRFEIKHKKGLVGFKDVVPATCAFNSSCGMPSLINVTVPDKFLHETVGLFPTLMNRYQRRYFLSMDGKFRATIDYELSYSHPSTAHRGGIGYFDNEAVLELKYDHEFDMDAAQVSKEIPFSFSKKSKYVTGVNIVYGC</sequence>
<dbReference type="HOGENOM" id="CLU_089974_0_0_7"/>
<feature type="domain" description="VTC" evidence="1">
    <location>
        <begin position="12"/>
        <end position="101"/>
    </location>
</feature>
<proteinExistence type="predicted"/>
<dbReference type="BioCyc" id="DPIE1322246:BN4_RS06070-MONOMER"/>
<dbReference type="AlphaFoldDB" id="M1WJT3"/>
<dbReference type="Gene3D" id="3.20.100.30">
    <property type="entry name" value="VTC, catalytic tunnel domain"/>
    <property type="match status" value="1"/>
</dbReference>
<dbReference type="Proteomes" id="UP000011724">
    <property type="component" value="Chromosome"/>
</dbReference>
<dbReference type="STRING" id="1322246.BN4_11209"/>
<dbReference type="PATRIC" id="fig|879567.3.peg.1251"/>
<organism evidence="2 3">
    <name type="scientific">Pseudodesulfovibrio piezophilus (strain DSM 21447 / JCM 15486 / C1TLV30)</name>
    <name type="common">Desulfovibrio piezophilus</name>
    <dbReference type="NCBI Taxonomy" id="1322246"/>
    <lineage>
        <taxon>Bacteria</taxon>
        <taxon>Pseudomonadati</taxon>
        <taxon>Thermodesulfobacteriota</taxon>
        <taxon>Desulfovibrionia</taxon>
        <taxon>Desulfovibrionales</taxon>
        <taxon>Desulfovibrionaceae</taxon>
    </lineage>
</organism>
<keyword evidence="3" id="KW-1185">Reference proteome</keyword>
<evidence type="ECO:0000313" key="2">
    <source>
        <dbReference type="EMBL" id="CCH48446.1"/>
    </source>
</evidence>
<dbReference type="GO" id="GO:0006799">
    <property type="term" value="P:polyphosphate biosynthetic process"/>
    <property type="evidence" value="ECO:0007669"/>
    <property type="project" value="UniProtKB-ARBA"/>
</dbReference>
<dbReference type="eggNOG" id="ENOG5032SZR">
    <property type="taxonomic scope" value="Bacteria"/>
</dbReference>
<reference evidence="3" key="2">
    <citation type="journal article" date="2013" name="Stand. Genomic Sci.">
        <title>Complete genome sequence of Desulfocapsa sulfexigens, a marine deltaproteobacterium specialized in disproportionating inorganic sulfur compounds.</title>
        <authorList>
            <person name="Finster K.W."/>
            <person name="Kjeldsen K.U."/>
            <person name="Kube M."/>
            <person name="Reinhardt R."/>
            <person name="Mussmann M."/>
            <person name="Amann R."/>
            <person name="Schreiber L."/>
        </authorList>
    </citation>
    <scope>NUCLEOTIDE SEQUENCE [LARGE SCALE GENOMIC DNA]</scope>
    <source>
        <strain evidence="3">DSM 10523 / SB164P1</strain>
    </source>
</reference>
<dbReference type="KEGG" id="dpi:BN4_11209"/>